<evidence type="ECO:0000313" key="3">
    <source>
        <dbReference type="Proteomes" id="UP000320913"/>
    </source>
</evidence>
<evidence type="ECO:0000313" key="2">
    <source>
        <dbReference type="EMBL" id="TMQ56879.1"/>
    </source>
</evidence>
<feature type="non-terminal residue" evidence="2">
    <location>
        <position position="69"/>
    </location>
</feature>
<gene>
    <name evidence="2" type="ORF">E6K75_07715</name>
</gene>
<comment type="caution">
    <text evidence="2">The sequence shown here is derived from an EMBL/GenBank/DDBJ whole genome shotgun (WGS) entry which is preliminary data.</text>
</comment>
<dbReference type="EMBL" id="VBOV01000186">
    <property type="protein sequence ID" value="TMQ56879.1"/>
    <property type="molecule type" value="Genomic_DNA"/>
</dbReference>
<organism evidence="2 3">
    <name type="scientific">Eiseniibacteriota bacterium</name>
    <dbReference type="NCBI Taxonomy" id="2212470"/>
    <lineage>
        <taxon>Bacteria</taxon>
        <taxon>Candidatus Eiseniibacteriota</taxon>
    </lineage>
</organism>
<feature type="transmembrane region" description="Helical" evidence="1">
    <location>
        <begin position="31"/>
        <end position="52"/>
    </location>
</feature>
<keyword evidence="1" id="KW-1133">Transmembrane helix</keyword>
<dbReference type="Proteomes" id="UP000320913">
    <property type="component" value="Unassembled WGS sequence"/>
</dbReference>
<reference evidence="2 3" key="1">
    <citation type="journal article" date="2019" name="Nat. Microbiol.">
        <title>Mediterranean grassland soil C-N compound turnover is dependent on rainfall and depth, and is mediated by genomically divergent microorganisms.</title>
        <authorList>
            <person name="Diamond S."/>
            <person name="Andeer P.F."/>
            <person name="Li Z."/>
            <person name="Crits-Christoph A."/>
            <person name="Burstein D."/>
            <person name="Anantharaman K."/>
            <person name="Lane K.R."/>
            <person name="Thomas B.C."/>
            <person name="Pan C."/>
            <person name="Northen T.R."/>
            <person name="Banfield J.F."/>
        </authorList>
    </citation>
    <scope>NUCLEOTIDE SEQUENCE [LARGE SCALE GENOMIC DNA]</scope>
    <source>
        <strain evidence="2">WS_5</strain>
    </source>
</reference>
<keyword evidence="1" id="KW-0812">Transmembrane</keyword>
<protein>
    <submittedName>
        <fullName evidence="2">Uncharacterized protein</fullName>
    </submittedName>
</protein>
<keyword evidence="1" id="KW-0472">Membrane</keyword>
<proteinExistence type="predicted"/>
<evidence type="ECO:0000256" key="1">
    <source>
        <dbReference type="SAM" id="Phobius"/>
    </source>
</evidence>
<name>A0A538SZP8_UNCEI</name>
<sequence>MIVGPVKRLAQVLRTSAWLGWQVEANWAEPWIFLMYAIAKPLATTLILFFMVRVVSQGHANAETFRFIF</sequence>
<accession>A0A538SZP8</accession>
<dbReference type="AlphaFoldDB" id="A0A538SZP8"/>